<name>A0ABX5XIB2_9BACT</name>
<dbReference type="InterPro" id="IPR002429">
    <property type="entry name" value="CcO_II-like_C"/>
</dbReference>
<feature type="domain" description="Cytochrome oxidase subunit II copper A binding" evidence="1">
    <location>
        <begin position="37"/>
        <end position="157"/>
    </location>
</feature>
<dbReference type="EMBL" id="CP036432">
    <property type="protein sequence ID" value="QDV81735.1"/>
    <property type="molecule type" value="Genomic_DNA"/>
</dbReference>
<reference evidence="2 3" key="1">
    <citation type="submission" date="2019-02" db="EMBL/GenBank/DDBJ databases">
        <title>Deep-cultivation of Planctomycetes and their phenomic and genomic characterization uncovers novel biology.</title>
        <authorList>
            <person name="Wiegand S."/>
            <person name="Jogler M."/>
            <person name="Boedeker C."/>
            <person name="Pinto D."/>
            <person name="Vollmers J."/>
            <person name="Rivas-Marin E."/>
            <person name="Kohn T."/>
            <person name="Peeters S.H."/>
            <person name="Heuer A."/>
            <person name="Rast P."/>
            <person name="Oberbeckmann S."/>
            <person name="Bunk B."/>
            <person name="Jeske O."/>
            <person name="Meyerdierks A."/>
            <person name="Storesund J.E."/>
            <person name="Kallscheuer N."/>
            <person name="Luecker S."/>
            <person name="Lage O.M."/>
            <person name="Pohl T."/>
            <person name="Merkel B.J."/>
            <person name="Hornburger P."/>
            <person name="Mueller R.-W."/>
            <person name="Bruemmer F."/>
            <person name="Labrenz M."/>
            <person name="Spormann A.M."/>
            <person name="Op den Camp H."/>
            <person name="Overmann J."/>
            <person name="Amann R."/>
            <person name="Jetten M.S.M."/>
            <person name="Mascher T."/>
            <person name="Medema M.H."/>
            <person name="Devos D.P."/>
            <person name="Kaster A.-K."/>
            <person name="Ovreas L."/>
            <person name="Rohde M."/>
            <person name="Galperin M.Y."/>
            <person name="Jogler C."/>
        </authorList>
    </citation>
    <scope>NUCLEOTIDE SEQUENCE [LARGE SCALE GENOMIC DNA]</scope>
    <source>
        <strain evidence="2 3">TBK1r</strain>
    </source>
</reference>
<keyword evidence="3" id="KW-1185">Reference proteome</keyword>
<evidence type="ECO:0000259" key="1">
    <source>
        <dbReference type="PROSITE" id="PS50857"/>
    </source>
</evidence>
<dbReference type="InterPro" id="IPR008972">
    <property type="entry name" value="Cupredoxin"/>
</dbReference>
<evidence type="ECO:0000313" key="2">
    <source>
        <dbReference type="EMBL" id="QDV81735.1"/>
    </source>
</evidence>
<dbReference type="PROSITE" id="PS50857">
    <property type="entry name" value="COX2_CUA"/>
    <property type="match status" value="1"/>
</dbReference>
<dbReference type="Gene3D" id="2.60.40.420">
    <property type="entry name" value="Cupredoxins - blue copper proteins"/>
    <property type="match status" value="1"/>
</dbReference>
<gene>
    <name evidence="2" type="ORF">TBK1r_06550</name>
</gene>
<evidence type="ECO:0000313" key="3">
    <source>
        <dbReference type="Proteomes" id="UP000318081"/>
    </source>
</evidence>
<dbReference type="Proteomes" id="UP000318081">
    <property type="component" value="Chromosome"/>
</dbReference>
<accession>A0ABX5XIB2</accession>
<organism evidence="2 3">
    <name type="scientific">Stieleria magnilauensis</name>
    <dbReference type="NCBI Taxonomy" id="2527963"/>
    <lineage>
        <taxon>Bacteria</taxon>
        <taxon>Pseudomonadati</taxon>
        <taxon>Planctomycetota</taxon>
        <taxon>Planctomycetia</taxon>
        <taxon>Pirellulales</taxon>
        <taxon>Pirellulaceae</taxon>
        <taxon>Stieleria</taxon>
    </lineage>
</organism>
<sequence>MSRIYRNVHFGRLAGAGLIAVSVTIGVALCLKRDEPIEHLDVQVVASNYRLYFHYPGADSKLGTADDRLGTRNFYAPANTEVRLSLTSRDFVYLVEIPEVGLYEVAAPELDFEARFETGESGVHSLLGSQMCGYDHSELIGEFVVQRTAEFKRLVRELSPAPSPTNPTQ</sequence>
<dbReference type="SUPFAM" id="SSF49503">
    <property type="entry name" value="Cupredoxins"/>
    <property type="match status" value="1"/>
</dbReference>
<protein>
    <recommendedName>
        <fullName evidence="1">Cytochrome oxidase subunit II copper A binding domain-containing protein</fullName>
    </recommendedName>
</protein>
<proteinExistence type="predicted"/>